<accession>A0A2U9IHI9</accession>
<dbReference type="Gene3D" id="3.40.33.10">
    <property type="entry name" value="CAP"/>
    <property type="match status" value="1"/>
</dbReference>
<reference evidence="2 3" key="1">
    <citation type="submission" date="2018-05" db="EMBL/GenBank/DDBJ databases">
        <title>Complete Genome Sequences of Extremely Thermoacidophilic, Metal-Mobilizing Type-Strain Members of the Archaeal Family Sulfolobaceae: Acidianus brierleyi DSM-1651T, Acidianus sulfidivorans DSM-18786T, Metallosphaera hakonensis DSM-7519T, and Metallosphaera prunae DSM-10039T.</title>
        <authorList>
            <person name="Counts J.A."/>
            <person name="Kelly R.M."/>
        </authorList>
    </citation>
    <scope>NUCLEOTIDE SEQUENCE [LARGE SCALE GENOMIC DNA]</scope>
    <source>
        <strain evidence="2 3">DSM 1651</strain>
    </source>
</reference>
<dbReference type="EMBL" id="CP029289">
    <property type="protein sequence ID" value="AWR95394.1"/>
    <property type="molecule type" value="Genomic_DNA"/>
</dbReference>
<dbReference type="InterPro" id="IPR014044">
    <property type="entry name" value="CAP_dom"/>
</dbReference>
<dbReference type="GeneID" id="36833110"/>
<feature type="domain" description="SCP" evidence="1">
    <location>
        <begin position="8"/>
        <end position="120"/>
    </location>
</feature>
<dbReference type="AlphaFoldDB" id="A0A2U9IHI9"/>
<dbReference type="Proteomes" id="UP000248044">
    <property type="component" value="Chromosome"/>
</dbReference>
<dbReference type="OrthoDB" id="43989at2157"/>
<dbReference type="KEGG" id="abri:DFR85_13100"/>
<evidence type="ECO:0000313" key="3">
    <source>
        <dbReference type="Proteomes" id="UP000248044"/>
    </source>
</evidence>
<name>A0A2U9IHI9_9CREN</name>
<keyword evidence="3" id="KW-1185">Reference proteome</keyword>
<sequence>MSITRNLLDYLNKLRKENGVPPVNYANTGTANLRVNYMLKENLFSHYDKEGKIPIYYFTSTGNYYGAEESIGFSHSDSLYFKDGVVALKQGKQLIYNMIYHDEDSDWGHRDSLLDPCFNYADISIAWNERNLFLDIIMVSAWIKWINKPNFSNGIFSIKGEVNVMIPQNILIFHDEPNPSNISRRNYDLGKLVAGVLPKNYVFQGISTIHAIKWEMNKIIDVKFPLKVNKGIYTILIRAKDPRGINWRPKVQNSRLGMCNILTYSIKV</sequence>
<organism evidence="2 3">
    <name type="scientific">Acidianus brierleyi</name>
    <dbReference type="NCBI Taxonomy" id="41673"/>
    <lineage>
        <taxon>Archaea</taxon>
        <taxon>Thermoproteota</taxon>
        <taxon>Thermoprotei</taxon>
        <taxon>Sulfolobales</taxon>
        <taxon>Sulfolobaceae</taxon>
        <taxon>Acidianus</taxon>
    </lineage>
</organism>
<gene>
    <name evidence="2" type="ORF">DFR85_13100</name>
</gene>
<proteinExistence type="predicted"/>
<dbReference type="InterPro" id="IPR035940">
    <property type="entry name" value="CAP_sf"/>
</dbReference>
<dbReference type="Pfam" id="PF00188">
    <property type="entry name" value="CAP"/>
    <property type="match status" value="1"/>
</dbReference>
<evidence type="ECO:0000259" key="1">
    <source>
        <dbReference type="Pfam" id="PF00188"/>
    </source>
</evidence>
<evidence type="ECO:0000313" key="2">
    <source>
        <dbReference type="EMBL" id="AWR95394.1"/>
    </source>
</evidence>
<dbReference type="RefSeq" id="WP_110271272.1">
    <property type="nucleotide sequence ID" value="NZ_CP029289.2"/>
</dbReference>
<protein>
    <recommendedName>
        <fullName evidence="1">SCP domain-containing protein</fullName>
    </recommendedName>
</protein>